<keyword evidence="3" id="KW-1185">Reference proteome</keyword>
<comment type="caution">
    <text evidence="2">The sequence shown here is derived from an EMBL/GenBank/DDBJ whole genome shotgun (WGS) entry which is preliminary data.</text>
</comment>
<dbReference type="SUPFAM" id="SSF56925">
    <property type="entry name" value="OMPA-like"/>
    <property type="match status" value="1"/>
</dbReference>
<evidence type="ECO:0000313" key="3">
    <source>
        <dbReference type="Proteomes" id="UP001594288"/>
    </source>
</evidence>
<dbReference type="EMBL" id="JBHPEI010000116">
    <property type="protein sequence ID" value="MFC1800318.1"/>
    <property type="molecule type" value="Genomic_DNA"/>
</dbReference>
<accession>A0ABV6YQG9</accession>
<organism evidence="2 3">
    <name type="scientific">Eiseniibacteriota bacterium</name>
    <dbReference type="NCBI Taxonomy" id="2212470"/>
    <lineage>
        <taxon>Bacteria</taxon>
        <taxon>Candidatus Eiseniibacteriota</taxon>
    </lineage>
</organism>
<keyword evidence="1" id="KW-0732">Signal</keyword>
<evidence type="ECO:0008006" key="4">
    <source>
        <dbReference type="Google" id="ProtNLM"/>
    </source>
</evidence>
<feature type="chain" id="PRO_5047499323" description="Outer membrane protein beta-barrel domain-containing protein" evidence="1">
    <location>
        <begin position="20"/>
        <end position="203"/>
    </location>
</feature>
<sequence>MRYALTVLLLLVMASGAYAGDLIYAFTYEAAMPTGDTKDFIESMSPIGGGIEIRGFDNVPFPPGLSFSMSVHFNVFSDEVSYTPTGNLLLVAAGDNTEKRDMLVIPVLVHSDYNFTLLRDEPAAVPYIGVGAGGYWIKTETEIYGVAEDCSSWHFGLAPEAGVMITVSPKALLTIGARYNYAFNSDHPAQQFWTLSLGAVYNP</sequence>
<dbReference type="Proteomes" id="UP001594288">
    <property type="component" value="Unassembled WGS sequence"/>
</dbReference>
<gene>
    <name evidence="2" type="ORF">ACFL2Z_05390</name>
</gene>
<evidence type="ECO:0000313" key="2">
    <source>
        <dbReference type="EMBL" id="MFC1800318.1"/>
    </source>
</evidence>
<evidence type="ECO:0000256" key="1">
    <source>
        <dbReference type="SAM" id="SignalP"/>
    </source>
</evidence>
<reference evidence="2 3" key="1">
    <citation type="submission" date="2024-09" db="EMBL/GenBank/DDBJ databases">
        <authorList>
            <person name="D'Angelo T."/>
        </authorList>
    </citation>
    <scope>NUCLEOTIDE SEQUENCE [LARGE SCALE GENOMIC DNA]</scope>
    <source>
        <strain evidence="2">SAG AM-311-F02</strain>
    </source>
</reference>
<protein>
    <recommendedName>
        <fullName evidence="4">Outer membrane protein beta-barrel domain-containing protein</fullName>
    </recommendedName>
</protein>
<dbReference type="InterPro" id="IPR011250">
    <property type="entry name" value="OMP/PagP_B-barrel"/>
</dbReference>
<dbReference type="Gene3D" id="2.40.160.20">
    <property type="match status" value="1"/>
</dbReference>
<proteinExistence type="predicted"/>
<feature type="signal peptide" evidence="1">
    <location>
        <begin position="1"/>
        <end position="19"/>
    </location>
</feature>
<name>A0ABV6YQG9_UNCEI</name>